<keyword evidence="2" id="KW-1185">Reference proteome</keyword>
<dbReference type="AlphaFoldDB" id="A0A1Y5TJL8"/>
<gene>
    <name evidence="1" type="ORF">TRL7639_03707</name>
</gene>
<protein>
    <recommendedName>
        <fullName evidence="3">Prokaryotic phospholipase A2</fullName>
    </recommendedName>
</protein>
<organism evidence="1 2">
    <name type="scientific">Falsiruegeria litorea R37</name>
    <dbReference type="NCBI Taxonomy" id="1200284"/>
    <lineage>
        <taxon>Bacteria</taxon>
        <taxon>Pseudomonadati</taxon>
        <taxon>Pseudomonadota</taxon>
        <taxon>Alphaproteobacteria</taxon>
        <taxon>Rhodobacterales</taxon>
        <taxon>Roseobacteraceae</taxon>
        <taxon>Falsiruegeria</taxon>
    </lineage>
</organism>
<sequence length="198" mass="21509">MICRMGIIVTTARNALIVALIGLPLPVVSQESGVTRAFELPAHNALMSIRRGAELSEFETDGCSGGLSYSWRVVARSFPDFAEAHDQIPPWENCCVIHDRAYHNAGGAETAEDSYDARLTADKTLENCVKRTGALRVEEVAAHYDVQPEAVETAYEAIAEAMYLAVRFGGGPCSGLPWRWGFGYSQCTVLDAIGPARE</sequence>
<proteinExistence type="predicted"/>
<name>A0A1Y5TJL8_9RHOB</name>
<evidence type="ECO:0000313" key="1">
    <source>
        <dbReference type="EMBL" id="SLN65655.1"/>
    </source>
</evidence>
<evidence type="ECO:0000313" key="2">
    <source>
        <dbReference type="Proteomes" id="UP000193077"/>
    </source>
</evidence>
<evidence type="ECO:0008006" key="3">
    <source>
        <dbReference type="Google" id="ProtNLM"/>
    </source>
</evidence>
<dbReference type="Proteomes" id="UP000193077">
    <property type="component" value="Unassembled WGS sequence"/>
</dbReference>
<accession>A0A1Y5TJL8</accession>
<reference evidence="1 2" key="1">
    <citation type="submission" date="2017-03" db="EMBL/GenBank/DDBJ databases">
        <authorList>
            <person name="Afonso C.L."/>
            <person name="Miller P.J."/>
            <person name="Scott M.A."/>
            <person name="Spackman E."/>
            <person name="Goraichik I."/>
            <person name="Dimitrov K.M."/>
            <person name="Suarez D.L."/>
            <person name="Swayne D.E."/>
        </authorList>
    </citation>
    <scope>NUCLEOTIDE SEQUENCE [LARGE SCALE GENOMIC DNA]</scope>
    <source>
        <strain evidence="1 2">CECT 7639</strain>
    </source>
</reference>
<dbReference type="EMBL" id="FWFO01000004">
    <property type="protein sequence ID" value="SLN65655.1"/>
    <property type="molecule type" value="Genomic_DNA"/>
</dbReference>